<feature type="region of interest" description="Disordered" evidence="1">
    <location>
        <begin position="118"/>
        <end position="139"/>
    </location>
</feature>
<evidence type="ECO:0000313" key="2">
    <source>
        <dbReference type="EMBL" id="PTE17228.1"/>
    </source>
</evidence>
<keyword evidence="3" id="KW-1185">Reference proteome</keyword>
<gene>
    <name evidence="2" type="ORF">C5F46_10075</name>
</gene>
<protein>
    <recommendedName>
        <fullName evidence="4">Helix-turn-helix domain-containing protein</fullName>
    </recommendedName>
</protein>
<dbReference type="AlphaFoldDB" id="A0A2T4JHD1"/>
<dbReference type="EMBL" id="PZKF01000021">
    <property type="protein sequence ID" value="PTE17228.1"/>
    <property type="molecule type" value="Genomic_DNA"/>
</dbReference>
<evidence type="ECO:0008006" key="4">
    <source>
        <dbReference type="Google" id="ProtNLM"/>
    </source>
</evidence>
<dbReference type="OrthoDB" id="7864808at2"/>
<reference evidence="2 3" key="1">
    <citation type="submission" date="2018-03" db="EMBL/GenBank/DDBJ databases">
        <title>Rhodobacter veldkampii.</title>
        <authorList>
            <person name="Meyer T.E."/>
            <person name="Miller S."/>
            <person name="Lodha T."/>
            <person name="Gandham S."/>
            <person name="Chintalapati S."/>
            <person name="Chintalapati V.R."/>
        </authorList>
    </citation>
    <scope>NUCLEOTIDE SEQUENCE [LARGE SCALE GENOMIC DNA]</scope>
    <source>
        <strain evidence="2 3">DSM 11550</strain>
    </source>
</reference>
<proteinExistence type="predicted"/>
<sequence length="139" mass="15171">MSYSVRVRGQVFPSARACADHFGVSIGTVYSQINRGRADFIALGKGGKRPRNNRERAISIGPLRFASLSEASVALGYYPKHISNVLGLPPEQRARRWQRILAAAMRLSAQQALAEQRRRQATTAATAATNHAAQRDIAA</sequence>
<accession>A0A2T4JHD1</accession>
<feature type="compositionally biased region" description="Low complexity" evidence="1">
    <location>
        <begin position="121"/>
        <end position="132"/>
    </location>
</feature>
<evidence type="ECO:0000313" key="3">
    <source>
        <dbReference type="Proteomes" id="UP000241899"/>
    </source>
</evidence>
<evidence type="ECO:0000256" key="1">
    <source>
        <dbReference type="SAM" id="MobiDB-lite"/>
    </source>
</evidence>
<dbReference type="RefSeq" id="WP_107325226.1">
    <property type="nucleotide sequence ID" value="NZ_NHSP01000032.1"/>
</dbReference>
<dbReference type="Proteomes" id="UP000241899">
    <property type="component" value="Unassembled WGS sequence"/>
</dbReference>
<organism evidence="2 3">
    <name type="scientific">Phaeovulum veldkampii DSM 11550</name>
    <dbReference type="NCBI Taxonomy" id="1185920"/>
    <lineage>
        <taxon>Bacteria</taxon>
        <taxon>Pseudomonadati</taxon>
        <taxon>Pseudomonadota</taxon>
        <taxon>Alphaproteobacteria</taxon>
        <taxon>Rhodobacterales</taxon>
        <taxon>Paracoccaceae</taxon>
        <taxon>Phaeovulum</taxon>
    </lineage>
</organism>
<name>A0A2T4JHD1_9RHOB</name>
<comment type="caution">
    <text evidence="2">The sequence shown here is derived from an EMBL/GenBank/DDBJ whole genome shotgun (WGS) entry which is preliminary data.</text>
</comment>